<dbReference type="Pfam" id="PF00440">
    <property type="entry name" value="TetR_N"/>
    <property type="match status" value="1"/>
</dbReference>
<reference evidence="5" key="1">
    <citation type="submission" date="2016-10" db="EMBL/GenBank/DDBJ databases">
        <authorList>
            <person name="Varghese N."/>
            <person name="Submissions S."/>
        </authorList>
    </citation>
    <scope>NUCLEOTIDE SEQUENCE [LARGE SCALE GENOMIC DNA]</scope>
    <source>
        <strain evidence="5">DSM 44498</strain>
    </source>
</reference>
<keyword evidence="5" id="KW-1185">Reference proteome</keyword>
<dbReference type="Gene3D" id="1.10.357.10">
    <property type="entry name" value="Tetracycline Repressor, domain 2"/>
    <property type="match status" value="1"/>
</dbReference>
<dbReference type="OrthoDB" id="9796019at2"/>
<keyword evidence="3" id="KW-0804">Transcription</keyword>
<dbReference type="AlphaFoldDB" id="A0A1H4XNZ2"/>
<dbReference type="Pfam" id="PF16859">
    <property type="entry name" value="TetR_C_11"/>
    <property type="match status" value="1"/>
</dbReference>
<dbReference type="Proteomes" id="UP000183561">
    <property type="component" value="Unassembled WGS sequence"/>
</dbReference>
<keyword evidence="2 4" id="KW-0238">DNA-binding</keyword>
<dbReference type="InterPro" id="IPR050109">
    <property type="entry name" value="HTH-type_TetR-like_transc_reg"/>
</dbReference>
<gene>
    <name evidence="4" type="ORF">SAMN04490239_6690</name>
</gene>
<dbReference type="InterPro" id="IPR009057">
    <property type="entry name" value="Homeodomain-like_sf"/>
</dbReference>
<evidence type="ECO:0000256" key="3">
    <source>
        <dbReference type="ARBA" id="ARBA00023163"/>
    </source>
</evidence>
<dbReference type="EMBL" id="FNSV01000005">
    <property type="protein sequence ID" value="SED07369.1"/>
    <property type="molecule type" value="Genomic_DNA"/>
</dbReference>
<dbReference type="PROSITE" id="PS50977">
    <property type="entry name" value="HTH_TETR_2"/>
    <property type="match status" value="1"/>
</dbReference>
<evidence type="ECO:0000313" key="4">
    <source>
        <dbReference type="EMBL" id="SED07369.1"/>
    </source>
</evidence>
<protein>
    <submittedName>
        <fullName evidence="4">DNA-binding transcriptional regulator, AcrR family</fullName>
    </submittedName>
</protein>
<dbReference type="Gene3D" id="1.10.10.60">
    <property type="entry name" value="Homeodomain-like"/>
    <property type="match status" value="1"/>
</dbReference>
<evidence type="ECO:0000256" key="1">
    <source>
        <dbReference type="ARBA" id="ARBA00023015"/>
    </source>
</evidence>
<evidence type="ECO:0000256" key="2">
    <source>
        <dbReference type="ARBA" id="ARBA00023125"/>
    </source>
</evidence>
<dbReference type="SUPFAM" id="SSF48498">
    <property type="entry name" value="Tetracyclin repressor-like, C-terminal domain"/>
    <property type="match status" value="1"/>
</dbReference>
<dbReference type="InterPro" id="IPR011075">
    <property type="entry name" value="TetR_C"/>
</dbReference>
<dbReference type="GO" id="GO:0000976">
    <property type="term" value="F:transcription cis-regulatory region binding"/>
    <property type="evidence" value="ECO:0007669"/>
    <property type="project" value="TreeGrafter"/>
</dbReference>
<dbReference type="SUPFAM" id="SSF46689">
    <property type="entry name" value="Homeodomain-like"/>
    <property type="match status" value="1"/>
</dbReference>
<evidence type="ECO:0000313" key="5">
    <source>
        <dbReference type="Proteomes" id="UP000183561"/>
    </source>
</evidence>
<proteinExistence type="predicted"/>
<dbReference type="RefSeq" id="WP_072937187.1">
    <property type="nucleotide sequence ID" value="NZ_CP070609.1"/>
</dbReference>
<name>A0A1H4XNZ2_9NOCA</name>
<dbReference type="PANTHER" id="PTHR30055:SF230">
    <property type="entry name" value="TRANSCRIPTIONAL REGULATORY PROTEIN (PROBABLY TETR-FAMILY)-RELATED"/>
    <property type="match status" value="1"/>
</dbReference>
<keyword evidence="1" id="KW-0805">Transcription regulation</keyword>
<sequence length="192" mass="20564">MSVAGRSRDTDIDTRVLRVAGRQLSRAGYDAMSLAAIAAEAGTTRQALYRRWATKAELAAAVVAQLADEETGRSSADPFGDLVRELADFQRGVSCTGRLSLVGTMLQDTTDGDVRAQYRARVVAPRRRRVRAILDRAAELKMIDADADLEVAVTMTTGSWYGRALAGDPPPADWAARTAALVWRAVGGTAPS</sequence>
<dbReference type="InterPro" id="IPR001647">
    <property type="entry name" value="HTH_TetR"/>
</dbReference>
<dbReference type="GO" id="GO:0003700">
    <property type="term" value="F:DNA-binding transcription factor activity"/>
    <property type="evidence" value="ECO:0007669"/>
    <property type="project" value="TreeGrafter"/>
</dbReference>
<dbReference type="InterPro" id="IPR036271">
    <property type="entry name" value="Tet_transcr_reg_TetR-rel_C_sf"/>
</dbReference>
<accession>A0A1H4XNZ2</accession>
<organism evidence="4 5">
    <name type="scientific">Rhodococcus koreensis</name>
    <dbReference type="NCBI Taxonomy" id="99653"/>
    <lineage>
        <taxon>Bacteria</taxon>
        <taxon>Bacillati</taxon>
        <taxon>Actinomycetota</taxon>
        <taxon>Actinomycetes</taxon>
        <taxon>Mycobacteriales</taxon>
        <taxon>Nocardiaceae</taxon>
        <taxon>Rhodococcus</taxon>
    </lineage>
</organism>
<dbReference type="PANTHER" id="PTHR30055">
    <property type="entry name" value="HTH-TYPE TRANSCRIPTIONAL REGULATOR RUTR"/>
    <property type="match status" value="1"/>
</dbReference>